<reference evidence="1 2" key="1">
    <citation type="submission" date="2015-04" db="EMBL/GenBank/DDBJ databases">
        <title>Complete genome sequence of Schizopora paradoxa KUC8140, a cosmopolitan wood degrader in East Asia.</title>
        <authorList>
            <consortium name="DOE Joint Genome Institute"/>
            <person name="Min B."/>
            <person name="Park H."/>
            <person name="Jang Y."/>
            <person name="Kim J.-J."/>
            <person name="Kim K.H."/>
            <person name="Pangilinan J."/>
            <person name="Lipzen A."/>
            <person name="Riley R."/>
            <person name="Grigoriev I.V."/>
            <person name="Spatafora J.W."/>
            <person name="Choi I.-G."/>
        </authorList>
    </citation>
    <scope>NUCLEOTIDE SEQUENCE [LARGE SCALE GENOMIC DNA]</scope>
    <source>
        <strain evidence="1 2">KUC8140</strain>
    </source>
</reference>
<dbReference type="Proteomes" id="UP000053477">
    <property type="component" value="Unassembled WGS sequence"/>
</dbReference>
<evidence type="ECO:0000313" key="2">
    <source>
        <dbReference type="Proteomes" id="UP000053477"/>
    </source>
</evidence>
<proteinExistence type="predicted"/>
<dbReference type="InParanoid" id="A0A0H2R9R0"/>
<dbReference type="EMBL" id="KQ086224">
    <property type="protein sequence ID" value="KLO06238.1"/>
    <property type="molecule type" value="Genomic_DNA"/>
</dbReference>
<name>A0A0H2R9R0_9AGAM</name>
<sequence>MLNSRLTITVAFVEVKPIGRYCAVSSSPRTDPYRPYTARIPCPEYGLRPSFYDQYFFAPALGTVLVRVRIRRTRIRKILVLCRALETAEPTHPTKHNEPEFEGSQCLKHRHNENFGIF</sequence>
<protein>
    <submittedName>
        <fullName evidence="1">Uncharacterized protein</fullName>
    </submittedName>
</protein>
<gene>
    <name evidence="1" type="ORF">SCHPADRAFT_696383</name>
</gene>
<dbReference type="AlphaFoldDB" id="A0A0H2R9R0"/>
<keyword evidence="2" id="KW-1185">Reference proteome</keyword>
<organism evidence="1 2">
    <name type="scientific">Schizopora paradoxa</name>
    <dbReference type="NCBI Taxonomy" id="27342"/>
    <lineage>
        <taxon>Eukaryota</taxon>
        <taxon>Fungi</taxon>
        <taxon>Dikarya</taxon>
        <taxon>Basidiomycota</taxon>
        <taxon>Agaricomycotina</taxon>
        <taxon>Agaricomycetes</taxon>
        <taxon>Hymenochaetales</taxon>
        <taxon>Schizoporaceae</taxon>
        <taxon>Schizopora</taxon>
    </lineage>
</organism>
<evidence type="ECO:0000313" key="1">
    <source>
        <dbReference type="EMBL" id="KLO06238.1"/>
    </source>
</evidence>
<accession>A0A0H2R9R0</accession>